<dbReference type="Proteomes" id="UP000294933">
    <property type="component" value="Unassembled WGS sequence"/>
</dbReference>
<proteinExistence type="predicted"/>
<accession>A0A4Y7PHD7</accession>
<protein>
    <submittedName>
        <fullName evidence="1">Uncharacterized protein</fullName>
    </submittedName>
</protein>
<evidence type="ECO:0000313" key="2">
    <source>
        <dbReference type="Proteomes" id="UP000294933"/>
    </source>
</evidence>
<dbReference type="AlphaFoldDB" id="A0A4Y7PHD7"/>
<dbReference type="VEuPathDB" id="FungiDB:BD410DRAFT_809380"/>
<dbReference type="EMBL" id="ML170302">
    <property type="protein sequence ID" value="TDL14884.1"/>
    <property type="molecule type" value="Genomic_DNA"/>
</dbReference>
<organism evidence="1 2">
    <name type="scientific">Rickenella mellea</name>
    <dbReference type="NCBI Taxonomy" id="50990"/>
    <lineage>
        <taxon>Eukaryota</taxon>
        <taxon>Fungi</taxon>
        <taxon>Dikarya</taxon>
        <taxon>Basidiomycota</taxon>
        <taxon>Agaricomycotina</taxon>
        <taxon>Agaricomycetes</taxon>
        <taxon>Hymenochaetales</taxon>
        <taxon>Rickenellaceae</taxon>
        <taxon>Rickenella</taxon>
    </lineage>
</organism>
<gene>
    <name evidence="1" type="ORF">BD410DRAFT_809380</name>
</gene>
<name>A0A4Y7PHD7_9AGAM</name>
<reference evidence="1 2" key="1">
    <citation type="submission" date="2018-06" db="EMBL/GenBank/DDBJ databases">
        <title>A transcriptomic atlas of mushroom development highlights an independent origin of complex multicellularity.</title>
        <authorList>
            <consortium name="DOE Joint Genome Institute"/>
            <person name="Krizsan K."/>
            <person name="Almasi E."/>
            <person name="Merenyi Z."/>
            <person name="Sahu N."/>
            <person name="Viragh M."/>
            <person name="Koszo T."/>
            <person name="Mondo S."/>
            <person name="Kiss B."/>
            <person name="Balint B."/>
            <person name="Kues U."/>
            <person name="Barry K."/>
            <person name="Hegedus J.C."/>
            <person name="Henrissat B."/>
            <person name="Johnson J."/>
            <person name="Lipzen A."/>
            <person name="Ohm R."/>
            <person name="Nagy I."/>
            <person name="Pangilinan J."/>
            <person name="Yan J."/>
            <person name="Xiong Y."/>
            <person name="Grigoriev I.V."/>
            <person name="Hibbett D.S."/>
            <person name="Nagy L.G."/>
        </authorList>
    </citation>
    <scope>NUCLEOTIDE SEQUENCE [LARGE SCALE GENOMIC DNA]</scope>
    <source>
        <strain evidence="1 2">SZMC22713</strain>
    </source>
</reference>
<keyword evidence="2" id="KW-1185">Reference proteome</keyword>
<evidence type="ECO:0000313" key="1">
    <source>
        <dbReference type="EMBL" id="TDL14884.1"/>
    </source>
</evidence>
<sequence>MPSQPHLTSDVDGMDTSVQFLSRPWMFRACTRWLKGMVGGWNRNGVRNSYQAGKNLRSTRTHTTSISFNVIGGQCNEPAPLTLTHVYDVKSARSRNFVTHRQKLTMWCLNKSDLDSKYYQTC</sequence>